<dbReference type="Gene3D" id="1.10.3720.10">
    <property type="entry name" value="MetI-like"/>
    <property type="match status" value="1"/>
</dbReference>
<evidence type="ECO:0000256" key="2">
    <source>
        <dbReference type="ARBA" id="ARBA00022448"/>
    </source>
</evidence>
<dbReference type="Proteomes" id="UP000597444">
    <property type="component" value="Unassembled WGS sequence"/>
</dbReference>
<keyword evidence="3" id="KW-1003">Cell membrane</keyword>
<dbReference type="PROSITE" id="PS50928">
    <property type="entry name" value="ABC_TM1"/>
    <property type="match status" value="1"/>
</dbReference>
<comment type="caution">
    <text evidence="9">The sequence shown here is derived from an EMBL/GenBank/DDBJ whole genome shotgun (WGS) entry which is preliminary data.</text>
</comment>
<dbReference type="RefSeq" id="WP_220202710.1">
    <property type="nucleotide sequence ID" value="NZ_BNJK01000001.1"/>
</dbReference>
<evidence type="ECO:0000256" key="4">
    <source>
        <dbReference type="ARBA" id="ARBA00022692"/>
    </source>
</evidence>
<dbReference type="PANTHER" id="PTHR43744:SF8">
    <property type="entry name" value="SN-GLYCEROL-3-PHOSPHATE TRANSPORT SYSTEM PERMEASE PROTEIN UGPE"/>
    <property type="match status" value="1"/>
</dbReference>
<dbReference type="AlphaFoldDB" id="A0A8J3N120"/>
<evidence type="ECO:0000256" key="6">
    <source>
        <dbReference type="ARBA" id="ARBA00023136"/>
    </source>
</evidence>
<proteinExistence type="inferred from homology"/>
<evidence type="ECO:0000256" key="1">
    <source>
        <dbReference type="ARBA" id="ARBA00004651"/>
    </source>
</evidence>
<keyword evidence="6 7" id="KW-0472">Membrane</keyword>
<feature type="transmembrane region" description="Helical" evidence="7">
    <location>
        <begin position="113"/>
        <end position="140"/>
    </location>
</feature>
<feature type="domain" description="ABC transmembrane type-1" evidence="8">
    <location>
        <begin position="78"/>
        <end position="271"/>
    </location>
</feature>
<keyword evidence="5 7" id="KW-1133">Transmembrane helix</keyword>
<keyword evidence="2 7" id="KW-0813">Transport</keyword>
<keyword evidence="4 7" id="KW-0812">Transmembrane</keyword>
<comment type="subcellular location">
    <subcellularLocation>
        <location evidence="1 7">Cell membrane</location>
        <topology evidence="1 7">Multi-pass membrane protein</topology>
    </subcellularLocation>
</comment>
<evidence type="ECO:0000256" key="5">
    <source>
        <dbReference type="ARBA" id="ARBA00022989"/>
    </source>
</evidence>
<evidence type="ECO:0000313" key="10">
    <source>
        <dbReference type="Proteomes" id="UP000597444"/>
    </source>
</evidence>
<dbReference type="EMBL" id="BNJK01000001">
    <property type="protein sequence ID" value="GHO91840.1"/>
    <property type="molecule type" value="Genomic_DNA"/>
</dbReference>
<gene>
    <name evidence="9" type="ORF">KSF_018880</name>
</gene>
<dbReference type="SUPFAM" id="SSF161098">
    <property type="entry name" value="MetI-like"/>
    <property type="match status" value="1"/>
</dbReference>
<accession>A0A8J3N120</accession>
<feature type="transmembrane region" description="Helical" evidence="7">
    <location>
        <begin position="146"/>
        <end position="165"/>
    </location>
</feature>
<dbReference type="GO" id="GO:0005886">
    <property type="term" value="C:plasma membrane"/>
    <property type="evidence" value="ECO:0007669"/>
    <property type="project" value="UniProtKB-SubCell"/>
</dbReference>
<evidence type="ECO:0000256" key="3">
    <source>
        <dbReference type="ARBA" id="ARBA00022475"/>
    </source>
</evidence>
<feature type="transmembrane region" description="Helical" evidence="7">
    <location>
        <begin position="16"/>
        <end position="38"/>
    </location>
</feature>
<keyword evidence="10" id="KW-1185">Reference proteome</keyword>
<dbReference type="Pfam" id="PF00528">
    <property type="entry name" value="BPD_transp_1"/>
    <property type="match status" value="1"/>
</dbReference>
<dbReference type="PANTHER" id="PTHR43744">
    <property type="entry name" value="ABC TRANSPORTER PERMEASE PROTEIN MG189-RELATED-RELATED"/>
    <property type="match status" value="1"/>
</dbReference>
<dbReference type="CDD" id="cd06261">
    <property type="entry name" value="TM_PBP2"/>
    <property type="match status" value="1"/>
</dbReference>
<dbReference type="InterPro" id="IPR000515">
    <property type="entry name" value="MetI-like"/>
</dbReference>
<name>A0A8J3N120_9CHLR</name>
<reference evidence="9" key="1">
    <citation type="submission" date="2020-10" db="EMBL/GenBank/DDBJ databases">
        <title>Taxonomic study of unclassified bacteria belonging to the class Ktedonobacteria.</title>
        <authorList>
            <person name="Yabe S."/>
            <person name="Wang C.M."/>
            <person name="Zheng Y."/>
            <person name="Sakai Y."/>
            <person name="Cavaletti L."/>
            <person name="Monciardini P."/>
            <person name="Donadio S."/>
        </authorList>
    </citation>
    <scope>NUCLEOTIDE SEQUENCE</scope>
    <source>
        <strain evidence="9">ID150040</strain>
    </source>
</reference>
<evidence type="ECO:0000313" key="9">
    <source>
        <dbReference type="EMBL" id="GHO91840.1"/>
    </source>
</evidence>
<evidence type="ECO:0000256" key="7">
    <source>
        <dbReference type="RuleBase" id="RU363032"/>
    </source>
</evidence>
<organism evidence="9 10">
    <name type="scientific">Reticulibacter mediterranei</name>
    <dbReference type="NCBI Taxonomy" id="2778369"/>
    <lineage>
        <taxon>Bacteria</taxon>
        <taxon>Bacillati</taxon>
        <taxon>Chloroflexota</taxon>
        <taxon>Ktedonobacteria</taxon>
        <taxon>Ktedonobacterales</taxon>
        <taxon>Reticulibacteraceae</taxon>
        <taxon>Reticulibacter</taxon>
    </lineage>
</organism>
<dbReference type="InterPro" id="IPR035906">
    <property type="entry name" value="MetI-like_sf"/>
</dbReference>
<feature type="transmembrane region" description="Helical" evidence="7">
    <location>
        <begin position="253"/>
        <end position="271"/>
    </location>
</feature>
<comment type="similarity">
    <text evidence="7">Belongs to the binding-protein-dependent transport system permease family.</text>
</comment>
<dbReference type="GO" id="GO:0055085">
    <property type="term" value="P:transmembrane transport"/>
    <property type="evidence" value="ECO:0007669"/>
    <property type="project" value="InterPro"/>
</dbReference>
<evidence type="ECO:0000259" key="8">
    <source>
        <dbReference type="PROSITE" id="PS50928"/>
    </source>
</evidence>
<feature type="transmembrane region" description="Helical" evidence="7">
    <location>
        <begin position="74"/>
        <end position="101"/>
    </location>
</feature>
<feature type="transmembrane region" description="Helical" evidence="7">
    <location>
        <begin position="198"/>
        <end position="225"/>
    </location>
</feature>
<sequence>MSSMRPRRSSLTLPRVCYYVACVILALIFLFPLFWTVISTFKSPEEISAVPPTFFPQQFTFQGYLDLFQAGAGIIQYLGNSILVTFLTIALTILLSTLAAFGFARFPFPGLNVVFVLILAGLMIPFTSIVTPLFVLLRVLDLQNSLFGLVLIYTTFQLPFSIFMMRNSFESIPRELQEAAEIDGCSWFSMLFRVMIPVAYPGVITVGLFTFFAAWNEFLAALIFLSDSDRYTFPIYLVMAQQGQYGTVNWNSVQAGVVISALPCILVFLLLQRFYLKGLMSGAVKA</sequence>
<protein>
    <submittedName>
        <fullName evidence="9">ABC transporter permease</fullName>
    </submittedName>
</protein>